<dbReference type="Pfam" id="PF07872">
    <property type="entry name" value="DUF1659"/>
    <property type="match status" value="1"/>
</dbReference>
<dbReference type="Proteomes" id="UP000188184">
    <property type="component" value="Chromosome"/>
</dbReference>
<evidence type="ECO:0000313" key="2">
    <source>
        <dbReference type="EMBL" id="AQQ53062.1"/>
    </source>
</evidence>
<gene>
    <name evidence="2" type="ORF">B0X71_08130</name>
</gene>
<name>A0A1Q2KZJ6_9BACL</name>
<sequence length="72" mass="7751">MAVIEFNDAILRLTLDDGLDANGKPKKKVKAYRNASDTATPEGMSQSAQVLAGFGTKPLISVEKQTTHNIYA</sequence>
<dbReference type="AlphaFoldDB" id="A0A1Q2KZJ6"/>
<dbReference type="OrthoDB" id="48766at2"/>
<dbReference type="EMBL" id="CP019640">
    <property type="protein sequence ID" value="AQQ53062.1"/>
    <property type="molecule type" value="Genomic_DNA"/>
</dbReference>
<dbReference type="RefSeq" id="WP_077588944.1">
    <property type="nucleotide sequence ID" value="NZ_CP019640.1"/>
</dbReference>
<evidence type="ECO:0000259" key="1">
    <source>
        <dbReference type="Pfam" id="PF07872"/>
    </source>
</evidence>
<reference evidence="2 3" key="1">
    <citation type="submission" date="2017-02" db="EMBL/GenBank/DDBJ databases">
        <title>The complete genomic sequence of a novel cold adapted crude oil-degrading bacterium Planococcus qaidamina Y42.</title>
        <authorList>
            <person name="Yang R."/>
        </authorList>
    </citation>
    <scope>NUCLEOTIDE SEQUENCE [LARGE SCALE GENOMIC DNA]</scope>
    <source>
        <strain evidence="2 3">Y42</strain>
    </source>
</reference>
<dbReference type="InterPro" id="IPR012454">
    <property type="entry name" value="DUF1659"/>
</dbReference>
<dbReference type="KEGG" id="pmar:B0X71_08130"/>
<proteinExistence type="predicted"/>
<keyword evidence="3" id="KW-1185">Reference proteome</keyword>
<accession>A0A1Q2KZJ6</accession>
<organism evidence="2 3">
    <name type="scientific">Planococcus lenghuensis</name>
    <dbReference type="NCBI Taxonomy" id="2213202"/>
    <lineage>
        <taxon>Bacteria</taxon>
        <taxon>Bacillati</taxon>
        <taxon>Bacillota</taxon>
        <taxon>Bacilli</taxon>
        <taxon>Bacillales</taxon>
        <taxon>Caryophanaceae</taxon>
        <taxon>Planococcus</taxon>
    </lineage>
</organism>
<feature type="domain" description="DUF1659" evidence="1">
    <location>
        <begin position="3"/>
        <end position="70"/>
    </location>
</feature>
<evidence type="ECO:0000313" key="3">
    <source>
        <dbReference type="Proteomes" id="UP000188184"/>
    </source>
</evidence>
<protein>
    <recommendedName>
        <fullName evidence="1">DUF1659 domain-containing protein</fullName>
    </recommendedName>
</protein>